<dbReference type="PANTHER" id="PTHR11567:SF142">
    <property type="entry name" value="PHOSPHOGLYCERATE MUTASE-LIKE PROTEIN"/>
    <property type="match status" value="1"/>
</dbReference>
<keyword evidence="3" id="KW-1185">Reference proteome</keyword>
<gene>
    <name evidence="2" type="ORF">DMC30DRAFT_416966</name>
</gene>
<dbReference type="Gene3D" id="3.40.50.1240">
    <property type="entry name" value="Phosphoglycerate mutase-like"/>
    <property type="match status" value="1"/>
</dbReference>
<feature type="transmembrane region" description="Helical" evidence="1">
    <location>
        <begin position="417"/>
        <end position="438"/>
    </location>
</feature>
<keyword evidence="1" id="KW-1133">Transmembrane helix</keyword>
<dbReference type="Proteomes" id="UP000311382">
    <property type="component" value="Unassembled WGS sequence"/>
</dbReference>
<dbReference type="InterPro" id="IPR050645">
    <property type="entry name" value="Histidine_acid_phosphatase"/>
</dbReference>
<sequence length="469" mass="50692">MSSNAPIGVVVLARHGDRSGFYQDPKTYAASDTVLTALGEQQNYQLGQLLAGIYAGTDESTAIAKLSKEAFVDSQVNSTADAGGEGSVIYDSALAFWQGFYPPRANVSSTTLANGTTVDSPLNGYQYVKVNTVLPEDDIDFEPWTNCAAWTNRTSTLYTSAPYAERAEQDKDLLDLISSSGLVGERTVSMSNFYNVWDYMNVQSIHNATFAAQLNTGGAELLARARDLANFHEYNLFTDSTPGGLGNFPGRTILSRIIESLDAFTADDNEVVLSHYHASYKPFLSIFNMTNLAAAPGVENPYAMVDYASAAVFELRDGGSGASGYDVRFGFRNGSDASGLAYYPLFGTDSVDMDLSTFVANLEPSVIPNNTVWCDLCGNNGSVATCSEIYLAQSYEDLYDKYRDIADGHFTSVGSGFIGACVTIVVGLAVLGLMRALGWVHFGKKRAREEDRYPLHDAQSYKGSVASRT</sequence>
<comment type="caution">
    <text evidence="2">The sequence shown here is derived from an EMBL/GenBank/DDBJ whole genome shotgun (WGS) entry which is preliminary data.</text>
</comment>
<accession>A0A5C5FVN6</accession>
<dbReference type="OrthoDB" id="258392at2759"/>
<organism evidence="2 3">
    <name type="scientific">Rhodotorula diobovata</name>
    <dbReference type="NCBI Taxonomy" id="5288"/>
    <lineage>
        <taxon>Eukaryota</taxon>
        <taxon>Fungi</taxon>
        <taxon>Dikarya</taxon>
        <taxon>Basidiomycota</taxon>
        <taxon>Pucciniomycotina</taxon>
        <taxon>Microbotryomycetes</taxon>
        <taxon>Sporidiobolales</taxon>
        <taxon>Sporidiobolaceae</taxon>
        <taxon>Rhodotorula</taxon>
    </lineage>
</organism>
<evidence type="ECO:0000313" key="3">
    <source>
        <dbReference type="Proteomes" id="UP000311382"/>
    </source>
</evidence>
<evidence type="ECO:0000256" key="1">
    <source>
        <dbReference type="SAM" id="Phobius"/>
    </source>
</evidence>
<dbReference type="STRING" id="5288.A0A5C5FVN6"/>
<dbReference type="EMBL" id="SOZI01000067">
    <property type="protein sequence ID" value="TNY20409.1"/>
    <property type="molecule type" value="Genomic_DNA"/>
</dbReference>
<name>A0A5C5FVN6_9BASI</name>
<protein>
    <submittedName>
        <fullName evidence="2">Histidine phosphatase superfamily</fullName>
    </submittedName>
</protein>
<dbReference type="AlphaFoldDB" id="A0A5C5FVN6"/>
<keyword evidence="1" id="KW-0812">Transmembrane</keyword>
<reference evidence="2 3" key="1">
    <citation type="submission" date="2019-03" db="EMBL/GenBank/DDBJ databases">
        <title>Rhodosporidium diobovatum UCD-FST 08-225 genome sequencing, assembly, and annotation.</title>
        <authorList>
            <person name="Fakankun I.U."/>
            <person name="Fristensky B."/>
            <person name="Levin D.B."/>
        </authorList>
    </citation>
    <scope>NUCLEOTIDE SEQUENCE [LARGE SCALE GENOMIC DNA]</scope>
    <source>
        <strain evidence="2 3">UCD-FST 08-225</strain>
    </source>
</reference>
<evidence type="ECO:0000313" key="2">
    <source>
        <dbReference type="EMBL" id="TNY20409.1"/>
    </source>
</evidence>
<dbReference type="PANTHER" id="PTHR11567">
    <property type="entry name" value="ACID PHOSPHATASE-RELATED"/>
    <property type="match status" value="1"/>
</dbReference>
<keyword evidence="1" id="KW-0472">Membrane</keyword>
<dbReference type="InterPro" id="IPR029033">
    <property type="entry name" value="His_PPase_superfam"/>
</dbReference>
<proteinExistence type="predicted"/>
<dbReference type="SUPFAM" id="SSF53254">
    <property type="entry name" value="Phosphoglycerate mutase-like"/>
    <property type="match status" value="1"/>
</dbReference>
<dbReference type="GO" id="GO:0016791">
    <property type="term" value="F:phosphatase activity"/>
    <property type="evidence" value="ECO:0007669"/>
    <property type="project" value="TreeGrafter"/>
</dbReference>